<feature type="domain" description="RMI1 N-terminal" evidence="10">
    <location>
        <begin position="16"/>
        <end position="66"/>
    </location>
</feature>
<sequence length="424" mass="46859">MAPEAQSVVRSAQAWLQSSCQVQVPFAWLEACVQWLQEEAGGAGRLTQQQINKQVYDQWLLTDLRDLDHPILPEGLAQSQKTVLSGIFCVQKWKGTDCTNDEVSRSHAVTQKPWESRPTRMLLLQVTDGVHNMEAMEYQPISALSTSLRSSPSVRNGFLQNGRAERQLQSNQPQTPPIQSPPRQNYNTDQDFPDEDFDDLPLDELDSVILQDLETEPPQNLPPALPNQPQNLPVNAPTLPQNPSTAATNYDDDFMDEDLEFIDGMEVAGSSNQTDSNTNAVSLTSPPFTYICLLDNLPNKDKVEIVVKAFIVTLIGKLTTNNGFWKVGATISDGTGYLDVELSDEVLRGLLGFSVAEKAAMKRDPARKGELEAGMRKCQEGLVDMCCVMTLCVDLGQGKALVTKAEPVNEKDLRALEERVKAGE</sequence>
<dbReference type="GO" id="GO:0006260">
    <property type="term" value="P:DNA replication"/>
    <property type="evidence" value="ECO:0007669"/>
    <property type="project" value="UniProtKB-KW"/>
</dbReference>
<dbReference type="GO" id="GO:0000166">
    <property type="term" value="F:nucleotide binding"/>
    <property type="evidence" value="ECO:0007669"/>
    <property type="project" value="InterPro"/>
</dbReference>
<reference evidence="12" key="1">
    <citation type="submission" date="2024-04" db="EMBL/GenBank/DDBJ databases">
        <title>Salinicola lusitanus LLJ914,a marine bacterium isolated from the Okinawa Trough.</title>
        <authorList>
            <person name="Li J."/>
        </authorList>
    </citation>
    <scope>NUCLEOTIDE SEQUENCE [LARGE SCALE GENOMIC DNA]</scope>
</reference>
<dbReference type="InterPro" id="IPR044881">
    <property type="entry name" value="RMI1_N_N_sf"/>
</dbReference>
<comment type="subcellular location">
    <subcellularLocation>
        <location evidence="1">Nucleus</location>
    </subcellularLocation>
</comment>
<dbReference type="PANTHER" id="PTHR14790">
    <property type="entry name" value="RECQ-MEDIATED GENOME INSTABILITY PROTEIN 1 RMI1"/>
    <property type="match status" value="1"/>
</dbReference>
<comment type="caution">
    <text evidence="11">The sequence shown here is derived from an EMBL/GenBank/DDBJ whole genome shotgun (WGS) entry which is preliminary data.</text>
</comment>
<feature type="domain" description="RecQ-mediated genome instability protein 1 C-terminal OB-fold" evidence="9">
    <location>
        <begin position="285"/>
        <end position="420"/>
    </location>
</feature>
<dbReference type="SMART" id="SM01161">
    <property type="entry name" value="DUF1767"/>
    <property type="match status" value="1"/>
</dbReference>
<evidence type="ECO:0000313" key="11">
    <source>
        <dbReference type="EMBL" id="KAK7933811.1"/>
    </source>
</evidence>
<keyword evidence="12" id="KW-1185">Reference proteome</keyword>
<dbReference type="PANTHER" id="PTHR14790:SF15">
    <property type="entry name" value="RECQ-MEDIATED GENOME INSTABILITY PROTEIN 1"/>
    <property type="match status" value="1"/>
</dbReference>
<keyword evidence="5" id="KW-0539">Nucleus</keyword>
<evidence type="ECO:0000256" key="2">
    <source>
        <dbReference type="ARBA" id="ARBA00006395"/>
    </source>
</evidence>
<dbReference type="Pfam" id="PF08585">
    <property type="entry name" value="RMI1_N_C"/>
    <property type="match status" value="1"/>
</dbReference>
<feature type="region of interest" description="Disordered" evidence="7">
    <location>
        <begin position="164"/>
        <end position="200"/>
    </location>
</feature>
<proteinExistence type="inferred from homology"/>
<dbReference type="InterPro" id="IPR049363">
    <property type="entry name" value="RMI1_N"/>
</dbReference>
<dbReference type="Gene3D" id="2.40.50.510">
    <property type="match status" value="1"/>
</dbReference>
<accession>A0AAW0PSV8</accession>
<evidence type="ECO:0000313" key="12">
    <source>
        <dbReference type="Proteomes" id="UP001460270"/>
    </source>
</evidence>
<comment type="function">
    <text evidence="6">Essential component of the RMI complex, a complex that plays an important role in the processing of homologous recombination intermediates to limit DNA crossover formation in cells. Promotes TOP3A binding to double Holliday junctions (DHJ) and hence stimulates TOP3A-mediated dissolution. Required for BLM phosphorylation during mitosis. Within the BLM complex, required for BLM and TOP3A stability.</text>
</comment>
<feature type="region of interest" description="Disordered" evidence="7">
    <location>
        <begin position="215"/>
        <end position="246"/>
    </location>
</feature>
<organism evidence="11 12">
    <name type="scientific">Mugilogobius chulae</name>
    <name type="common">yellowstripe goby</name>
    <dbReference type="NCBI Taxonomy" id="88201"/>
    <lineage>
        <taxon>Eukaryota</taxon>
        <taxon>Metazoa</taxon>
        <taxon>Chordata</taxon>
        <taxon>Craniata</taxon>
        <taxon>Vertebrata</taxon>
        <taxon>Euteleostomi</taxon>
        <taxon>Actinopterygii</taxon>
        <taxon>Neopterygii</taxon>
        <taxon>Teleostei</taxon>
        <taxon>Neoteleostei</taxon>
        <taxon>Acanthomorphata</taxon>
        <taxon>Gobiaria</taxon>
        <taxon>Gobiiformes</taxon>
        <taxon>Gobioidei</taxon>
        <taxon>Gobiidae</taxon>
        <taxon>Gobionellinae</taxon>
        <taxon>Mugilogobius</taxon>
    </lineage>
</organism>
<feature type="domain" description="RecQ mediated genome instability protein 1 OB-fold" evidence="8">
    <location>
        <begin position="104"/>
        <end position="148"/>
    </location>
</feature>
<dbReference type="Proteomes" id="UP001460270">
    <property type="component" value="Unassembled WGS sequence"/>
</dbReference>
<evidence type="ECO:0000256" key="3">
    <source>
        <dbReference type="ARBA" id="ARBA00018987"/>
    </source>
</evidence>
<keyword evidence="4" id="KW-0235">DNA replication</keyword>
<evidence type="ECO:0000256" key="7">
    <source>
        <dbReference type="SAM" id="MobiDB-lite"/>
    </source>
</evidence>
<dbReference type="GO" id="GO:0016604">
    <property type="term" value="C:nuclear body"/>
    <property type="evidence" value="ECO:0007669"/>
    <property type="project" value="TreeGrafter"/>
</dbReference>
<dbReference type="InterPro" id="IPR042470">
    <property type="entry name" value="RMI1_N_C_sf"/>
</dbReference>
<feature type="compositionally biased region" description="Polar residues" evidence="7">
    <location>
        <begin position="181"/>
        <end position="190"/>
    </location>
</feature>
<feature type="compositionally biased region" description="Acidic residues" evidence="7">
    <location>
        <begin position="191"/>
        <end position="200"/>
    </location>
</feature>
<evidence type="ECO:0000256" key="4">
    <source>
        <dbReference type="ARBA" id="ARBA00022705"/>
    </source>
</evidence>
<dbReference type="InterPro" id="IPR013894">
    <property type="entry name" value="RMI1_OB"/>
</dbReference>
<evidence type="ECO:0000256" key="6">
    <source>
        <dbReference type="ARBA" id="ARBA00024977"/>
    </source>
</evidence>
<dbReference type="FunFam" id="1.10.8.1020:FF:000001">
    <property type="entry name" value="RecQ-mediated genome instability protein 1"/>
    <property type="match status" value="1"/>
</dbReference>
<evidence type="ECO:0000256" key="5">
    <source>
        <dbReference type="ARBA" id="ARBA00023242"/>
    </source>
</evidence>
<dbReference type="AlphaFoldDB" id="A0AAW0PSV8"/>
<gene>
    <name evidence="11" type="ORF">WMY93_004707</name>
</gene>
<dbReference type="Gene3D" id="1.10.8.1020">
    <property type="entry name" value="RecQ-mediated genome instability protein 1, N-terminal domain"/>
    <property type="match status" value="1"/>
</dbReference>
<evidence type="ECO:0000259" key="8">
    <source>
        <dbReference type="Pfam" id="PF08585"/>
    </source>
</evidence>
<evidence type="ECO:0000256" key="1">
    <source>
        <dbReference type="ARBA" id="ARBA00004123"/>
    </source>
</evidence>
<dbReference type="EMBL" id="JBBPFD010000003">
    <property type="protein sequence ID" value="KAK7933811.1"/>
    <property type="molecule type" value="Genomic_DNA"/>
</dbReference>
<dbReference type="GO" id="GO:0031422">
    <property type="term" value="C:RecQ family helicase-topoisomerase III complex"/>
    <property type="evidence" value="ECO:0007669"/>
    <property type="project" value="TreeGrafter"/>
</dbReference>
<dbReference type="GO" id="GO:0000724">
    <property type="term" value="P:double-strand break repair via homologous recombination"/>
    <property type="evidence" value="ECO:0007669"/>
    <property type="project" value="TreeGrafter"/>
</dbReference>
<feature type="compositionally biased region" description="Low complexity" evidence="7">
    <location>
        <begin position="227"/>
        <end position="237"/>
    </location>
</feature>
<comment type="similarity">
    <text evidence="2">Belongs to the RMI1 family.</text>
</comment>
<dbReference type="Pfam" id="PF16099">
    <property type="entry name" value="RMI1_C"/>
    <property type="match status" value="1"/>
</dbReference>
<evidence type="ECO:0000259" key="10">
    <source>
        <dbReference type="Pfam" id="PF21000"/>
    </source>
</evidence>
<evidence type="ECO:0000259" key="9">
    <source>
        <dbReference type="Pfam" id="PF16099"/>
    </source>
</evidence>
<dbReference type="Pfam" id="PF21000">
    <property type="entry name" value="RMI1_N_N"/>
    <property type="match status" value="1"/>
</dbReference>
<dbReference type="Gene3D" id="2.40.50.770">
    <property type="entry name" value="RecQ-mediated genome instability protein Rmi1, C-terminal domain"/>
    <property type="match status" value="1"/>
</dbReference>
<dbReference type="GO" id="GO:0000712">
    <property type="term" value="P:resolution of meiotic recombination intermediates"/>
    <property type="evidence" value="ECO:0007669"/>
    <property type="project" value="TreeGrafter"/>
</dbReference>
<dbReference type="InterPro" id="IPR032199">
    <property type="entry name" value="RMI1_C"/>
</dbReference>
<name>A0AAW0PSV8_9GOBI</name>
<protein>
    <recommendedName>
        <fullName evidence="3">RecQ-mediated genome instability protein 1</fullName>
    </recommendedName>
</protein>